<dbReference type="EMBL" id="ONZQ02000008">
    <property type="protein sequence ID" value="SPO03424.1"/>
    <property type="molecule type" value="Genomic_DNA"/>
</dbReference>
<evidence type="ECO:0000313" key="3">
    <source>
        <dbReference type="Proteomes" id="UP001187682"/>
    </source>
</evidence>
<keyword evidence="3" id="KW-1185">Reference proteome</keyword>
<reference evidence="2" key="1">
    <citation type="submission" date="2018-03" db="EMBL/GenBank/DDBJ databases">
        <authorList>
            <person name="Guldener U."/>
        </authorList>
    </citation>
    <scope>NUCLEOTIDE SEQUENCE</scope>
</reference>
<name>A0AAE8N0V4_9PEZI</name>
<evidence type="ECO:0000313" key="2">
    <source>
        <dbReference type="EMBL" id="SPO03424.1"/>
    </source>
</evidence>
<evidence type="ECO:0000256" key="1">
    <source>
        <dbReference type="SAM" id="MobiDB-lite"/>
    </source>
</evidence>
<feature type="region of interest" description="Disordered" evidence="1">
    <location>
        <begin position="1"/>
        <end position="66"/>
    </location>
</feature>
<dbReference type="Proteomes" id="UP001187682">
    <property type="component" value="Unassembled WGS sequence"/>
</dbReference>
<feature type="compositionally biased region" description="Low complexity" evidence="1">
    <location>
        <begin position="22"/>
        <end position="40"/>
    </location>
</feature>
<feature type="compositionally biased region" description="Acidic residues" evidence="1">
    <location>
        <begin position="185"/>
        <end position="203"/>
    </location>
</feature>
<feature type="compositionally biased region" description="Polar residues" evidence="1">
    <location>
        <begin position="1"/>
        <end position="12"/>
    </location>
</feature>
<protein>
    <submittedName>
        <fullName evidence="2">Uncharacterized protein</fullName>
    </submittedName>
</protein>
<dbReference type="AlphaFoldDB" id="A0AAE8N0V4"/>
<comment type="caution">
    <text evidence="2">The sequence shown here is derived from an EMBL/GenBank/DDBJ whole genome shotgun (WGS) entry which is preliminary data.</text>
</comment>
<gene>
    <name evidence="2" type="ORF">DNG_06107</name>
</gene>
<organism evidence="2 3">
    <name type="scientific">Cephalotrichum gorgonifer</name>
    <dbReference type="NCBI Taxonomy" id="2041049"/>
    <lineage>
        <taxon>Eukaryota</taxon>
        <taxon>Fungi</taxon>
        <taxon>Dikarya</taxon>
        <taxon>Ascomycota</taxon>
        <taxon>Pezizomycotina</taxon>
        <taxon>Sordariomycetes</taxon>
        <taxon>Hypocreomycetidae</taxon>
        <taxon>Microascales</taxon>
        <taxon>Microascaceae</taxon>
        <taxon>Cephalotrichum</taxon>
    </lineage>
</organism>
<sequence length="357" mass="37868">MTAQVARSTTDLPPSYPAHELTTFSSPPAAAPSLPRSSTSDLPPYEEDEGPATNPGDDLYPNYAVPTPFRPTQTLRIDCLGHGALRLPCPPRTDPVCVYDVTGGSAEGYAPLYASLRDSRSSGTCRLVRGDGAVEGNWEGAEVLCTTTYRFGPGRPPVITLCSGASGKPPRKLQPAGSSSSSDAGETDDDVDEADADDAEGDEGFTLRSVGTFTRSQVLRTHLGTLRWRYASSKERKGQGQDSILILEKITSVSKAYPSTSTFSPSSSSRSKTEEVATEVARFVRGPGTRTPGTSRSTAGNGGVLLMDLSGWRAEKGTEEEEARVLVVSSCISMLKKEVDRRRAAQIAITISVISGA</sequence>
<accession>A0AAE8N0V4</accession>
<proteinExistence type="predicted"/>
<feature type="region of interest" description="Disordered" evidence="1">
    <location>
        <begin position="161"/>
        <end position="207"/>
    </location>
</feature>